<accession>Q2S778</accession>
<evidence type="ECO:0000313" key="1">
    <source>
        <dbReference type="EMBL" id="ABC33496.1"/>
    </source>
</evidence>
<protein>
    <submittedName>
        <fullName evidence="1">Uncharacterized protein</fullName>
    </submittedName>
</protein>
<dbReference type="OrthoDB" id="6073658at2"/>
<evidence type="ECO:0000313" key="2">
    <source>
        <dbReference type="Proteomes" id="UP000000238"/>
    </source>
</evidence>
<dbReference type="EMBL" id="CP000155">
    <property type="protein sequence ID" value="ABC33496.1"/>
    <property type="molecule type" value="Genomic_DNA"/>
</dbReference>
<dbReference type="KEGG" id="hch:HCH_06878"/>
<gene>
    <name evidence="1" type="ordered locus">HCH_06878</name>
</gene>
<dbReference type="STRING" id="349521.HCH_06878"/>
<sequence length="446" mass="50518">MAVTTISPVISKAEQESGYTEPNFIPFPEENAWSDLVKVVGGALKMFPPFYLQSIFGPISSWPPPHRELSEYTILDLWRLKRTLGFLADANVPAYSHLPNKWARTFLPPFVNNLFWRPSNYFQQADPFDSVTSFSNERWFFLNGILTNKAIAELNSQLISQMFQRPVTVIHNQTSSFLLDLFQCAVGKSFKIDPDLEIPQTMTEPDVKATIALLEAMKNPALERIVLICHSQGTIIAANVLRAISRALKALQKLKYNPECNDWANLEFIDRLALAHLTPDQFGLMDEGGFNAYAIKLLRKLEVYTFANCANTMTYIAKVNMPIEMGGGVMALPYIENFANQYDLVARLGVISPLREFDSSVINIDGPLYLRTDIDAWGHLLNQHHLFAISDYLSAPQGTSRNPYQLDGDNADKTPRLYCYFRGDSPERMKSLDENLRRFPVALDMV</sequence>
<organism evidence="1 2">
    <name type="scientific">Hahella chejuensis (strain KCTC 2396)</name>
    <dbReference type="NCBI Taxonomy" id="349521"/>
    <lineage>
        <taxon>Bacteria</taxon>
        <taxon>Pseudomonadati</taxon>
        <taxon>Pseudomonadota</taxon>
        <taxon>Gammaproteobacteria</taxon>
        <taxon>Oceanospirillales</taxon>
        <taxon>Hahellaceae</taxon>
        <taxon>Hahella</taxon>
    </lineage>
</organism>
<proteinExistence type="predicted"/>
<name>Q2S778_HAHCH</name>
<keyword evidence="2" id="KW-1185">Reference proteome</keyword>
<dbReference type="Proteomes" id="UP000000238">
    <property type="component" value="Chromosome"/>
</dbReference>
<dbReference type="RefSeq" id="WP_011400546.1">
    <property type="nucleotide sequence ID" value="NC_007645.1"/>
</dbReference>
<dbReference type="PANTHER" id="PTHR42044:SF2">
    <property type="entry name" value="DUF676 DOMAIN-CONTAINING PROTEIN"/>
    <property type="match status" value="1"/>
</dbReference>
<dbReference type="eggNOG" id="ENOG5033SGB">
    <property type="taxonomic scope" value="Bacteria"/>
</dbReference>
<dbReference type="AlphaFoldDB" id="Q2S778"/>
<dbReference type="PANTHER" id="PTHR42044">
    <property type="entry name" value="DUF676 DOMAIN-CONTAINING PROTEIN-RELATED"/>
    <property type="match status" value="1"/>
</dbReference>
<dbReference type="HOGENOM" id="CLU_632855_0_0_6"/>
<reference evidence="1 2" key="1">
    <citation type="journal article" date="2005" name="Nucleic Acids Res.">
        <title>Genomic blueprint of Hahella chejuensis, a marine microbe producing an algicidal agent.</title>
        <authorList>
            <person name="Jeong H."/>
            <person name="Yim J.H."/>
            <person name="Lee C."/>
            <person name="Choi S.-H."/>
            <person name="Park Y.K."/>
            <person name="Yoon S.H."/>
            <person name="Hur C.-G."/>
            <person name="Kang H.-Y."/>
            <person name="Kim D."/>
            <person name="Lee H.H."/>
            <person name="Park K.H."/>
            <person name="Park S.-H."/>
            <person name="Park H.-S."/>
            <person name="Lee H.K."/>
            <person name="Oh T.K."/>
            <person name="Kim J.F."/>
        </authorList>
    </citation>
    <scope>NUCLEOTIDE SEQUENCE [LARGE SCALE GENOMIC DNA]</scope>
    <source>
        <strain evidence="1 2">KCTC 2396</strain>
    </source>
</reference>